<proteinExistence type="predicted"/>
<dbReference type="SUPFAM" id="SSF53955">
    <property type="entry name" value="Lysozyme-like"/>
    <property type="match status" value="1"/>
</dbReference>
<sequence>MTKAPRRIWARSISTAALTSLGPRAVAAVALTACFAFLAPNEGSLDTGHQQPELPDPGALQDPLGIANGLGGVKNLTPTDAVKLASNAEELSIPPVALAAYQRAATVLNDADATCRIDWALIAAIGMVESNHGRFGDSQLNSHGLAIPAIIGPELNGAGNYAAIRDTDNGLYDHNTVYDHAVGPMQFIPSTWTFAGTDGDGDNRRDPQDIDDAAVATAAFLCAGTEDVSTDSGAQAAVYRYNQSDTYVEAVLKIADQYRNGEYPGSPSVDGGAPATTRPNASALPRTSNNPAPSTKSETKPDTNSADKTPVPPPPPADSGDSGGSSEPDPSTEPSNPPATEEPSDPPPTDEPTDPPATEEPTDPPTEEPEPEPTVQSRCAEAIATTYPGLEPDGELYGRVATECAEYFDVTVPDLETAEDHVRSLYDTEGWEGLPEPTPDNDPAPAPSEGAQTETPDDATAEESPTSSPS</sequence>
<organism evidence="3 4">
    <name type="scientific">Nocardioides turkmenicus</name>
    <dbReference type="NCBI Taxonomy" id="2711220"/>
    <lineage>
        <taxon>Bacteria</taxon>
        <taxon>Bacillati</taxon>
        <taxon>Actinomycetota</taxon>
        <taxon>Actinomycetes</taxon>
        <taxon>Propionibacteriales</taxon>
        <taxon>Nocardioidaceae</taxon>
        <taxon>Nocardioides</taxon>
    </lineage>
</organism>
<comment type="caution">
    <text evidence="3">The sequence shown here is derived from an EMBL/GenBank/DDBJ whole genome shotgun (WGS) entry which is preliminary data.</text>
</comment>
<dbReference type="Gene3D" id="1.10.530.10">
    <property type="match status" value="1"/>
</dbReference>
<dbReference type="InterPro" id="IPR031304">
    <property type="entry name" value="SLT_2"/>
</dbReference>
<dbReference type="PANTHER" id="PTHR30163">
    <property type="entry name" value="MEMBRANE-BOUND LYTIC MUREIN TRANSGLYCOSYLASE B"/>
    <property type="match status" value="1"/>
</dbReference>
<evidence type="ECO:0000313" key="3">
    <source>
        <dbReference type="EMBL" id="NGN92328.1"/>
    </source>
</evidence>
<name>A0A6M1R3Q2_9ACTN</name>
<dbReference type="InterPro" id="IPR023346">
    <property type="entry name" value="Lysozyme-like_dom_sf"/>
</dbReference>
<evidence type="ECO:0000259" key="2">
    <source>
        <dbReference type="Pfam" id="PF13406"/>
    </source>
</evidence>
<evidence type="ECO:0000256" key="1">
    <source>
        <dbReference type="SAM" id="MobiDB-lite"/>
    </source>
</evidence>
<dbReference type="Proteomes" id="UP000483261">
    <property type="component" value="Unassembled WGS sequence"/>
</dbReference>
<feature type="compositionally biased region" description="Low complexity" evidence="1">
    <location>
        <begin position="318"/>
        <end position="341"/>
    </location>
</feature>
<feature type="compositionally biased region" description="Pro residues" evidence="1">
    <location>
        <begin position="436"/>
        <end position="446"/>
    </location>
</feature>
<keyword evidence="4" id="KW-1185">Reference proteome</keyword>
<dbReference type="EMBL" id="JAALAA010000004">
    <property type="protein sequence ID" value="NGN92328.1"/>
    <property type="molecule type" value="Genomic_DNA"/>
</dbReference>
<dbReference type="GO" id="GO:0009253">
    <property type="term" value="P:peptidoglycan catabolic process"/>
    <property type="evidence" value="ECO:0007669"/>
    <property type="project" value="TreeGrafter"/>
</dbReference>
<feature type="region of interest" description="Disordered" evidence="1">
    <location>
        <begin position="423"/>
        <end position="470"/>
    </location>
</feature>
<dbReference type="CDD" id="cd13399">
    <property type="entry name" value="Slt35-like"/>
    <property type="match status" value="1"/>
</dbReference>
<dbReference type="PANTHER" id="PTHR30163:SF8">
    <property type="entry name" value="LYTIC MUREIN TRANSGLYCOSYLASE"/>
    <property type="match status" value="1"/>
</dbReference>
<feature type="domain" description="Transglycosylase SLT" evidence="2">
    <location>
        <begin position="99"/>
        <end position="221"/>
    </location>
</feature>
<accession>A0A6M1R3Q2</accession>
<dbReference type="Pfam" id="PF13406">
    <property type="entry name" value="SLT_2"/>
    <property type="match status" value="1"/>
</dbReference>
<feature type="compositionally biased region" description="Acidic residues" evidence="1">
    <location>
        <begin position="360"/>
        <end position="371"/>
    </location>
</feature>
<gene>
    <name evidence="3" type="ORF">G5C66_06175</name>
</gene>
<dbReference type="RefSeq" id="WP_165110089.1">
    <property type="nucleotide sequence ID" value="NZ_JAALAA010000004.1"/>
</dbReference>
<feature type="compositionally biased region" description="Polar residues" evidence="1">
    <location>
        <begin position="277"/>
        <end position="307"/>
    </location>
</feature>
<reference evidence="3 4" key="1">
    <citation type="submission" date="2020-02" db="EMBL/GenBank/DDBJ databases">
        <title>Whole-genome analyses of novel actinobacteria.</title>
        <authorList>
            <person name="Sahin N."/>
        </authorList>
    </citation>
    <scope>NUCLEOTIDE SEQUENCE [LARGE SCALE GENOMIC DNA]</scope>
    <source>
        <strain evidence="3 4">KC13</strain>
    </source>
</reference>
<dbReference type="InterPro" id="IPR043426">
    <property type="entry name" value="MltB-like"/>
</dbReference>
<evidence type="ECO:0000313" key="4">
    <source>
        <dbReference type="Proteomes" id="UP000483261"/>
    </source>
</evidence>
<feature type="region of interest" description="Disordered" evidence="1">
    <location>
        <begin position="262"/>
        <end position="395"/>
    </location>
</feature>
<dbReference type="GO" id="GO:0008933">
    <property type="term" value="F:peptidoglycan lytic transglycosylase activity"/>
    <property type="evidence" value="ECO:0007669"/>
    <property type="project" value="TreeGrafter"/>
</dbReference>
<dbReference type="AlphaFoldDB" id="A0A6M1R3Q2"/>
<protein>
    <submittedName>
        <fullName evidence="3">Lytic transglycosylase domain-containing protein</fullName>
    </submittedName>
</protein>